<evidence type="ECO:0000313" key="3">
    <source>
        <dbReference type="Proteomes" id="UP000691718"/>
    </source>
</evidence>
<accession>A0A8S3WUG0</accession>
<dbReference type="EMBL" id="CAJQZP010000693">
    <property type="protein sequence ID" value="CAG4977266.1"/>
    <property type="molecule type" value="Genomic_DNA"/>
</dbReference>
<evidence type="ECO:0000313" key="2">
    <source>
        <dbReference type="EMBL" id="CAG4977266.1"/>
    </source>
</evidence>
<organism evidence="2 3">
    <name type="scientific">Parnassius apollo</name>
    <name type="common">Apollo butterfly</name>
    <name type="synonym">Papilio apollo</name>
    <dbReference type="NCBI Taxonomy" id="110799"/>
    <lineage>
        <taxon>Eukaryota</taxon>
        <taxon>Metazoa</taxon>
        <taxon>Ecdysozoa</taxon>
        <taxon>Arthropoda</taxon>
        <taxon>Hexapoda</taxon>
        <taxon>Insecta</taxon>
        <taxon>Pterygota</taxon>
        <taxon>Neoptera</taxon>
        <taxon>Endopterygota</taxon>
        <taxon>Lepidoptera</taxon>
        <taxon>Glossata</taxon>
        <taxon>Ditrysia</taxon>
        <taxon>Papilionoidea</taxon>
        <taxon>Papilionidae</taxon>
        <taxon>Parnassiinae</taxon>
        <taxon>Parnassini</taxon>
        <taxon>Parnassius</taxon>
        <taxon>Parnassius</taxon>
    </lineage>
</organism>
<keyword evidence="3" id="KW-1185">Reference proteome</keyword>
<dbReference type="Proteomes" id="UP000691718">
    <property type="component" value="Unassembled WGS sequence"/>
</dbReference>
<sequence>MSSPQPPHQQRRSAGDSKKSTPPSTIVTRNGARKAKIQTRAMSVTAKPSASVVAAKKKAQQKKKQMVDTVIKDHYQIAMESKTKVKGCTGFVTEPRMIEHRCLWDDNYPECPERLISVLDR</sequence>
<gene>
    <name evidence="2" type="ORF">PAPOLLO_LOCUS9378</name>
</gene>
<dbReference type="AlphaFoldDB" id="A0A8S3WUG0"/>
<proteinExistence type="predicted"/>
<feature type="region of interest" description="Disordered" evidence="1">
    <location>
        <begin position="1"/>
        <end position="43"/>
    </location>
</feature>
<name>A0A8S3WUG0_PARAO</name>
<evidence type="ECO:0000256" key="1">
    <source>
        <dbReference type="SAM" id="MobiDB-lite"/>
    </source>
</evidence>
<reference evidence="2" key="1">
    <citation type="submission" date="2021-04" db="EMBL/GenBank/DDBJ databases">
        <authorList>
            <person name="Tunstrom K."/>
        </authorList>
    </citation>
    <scope>NUCLEOTIDE SEQUENCE</scope>
</reference>
<comment type="caution">
    <text evidence="2">The sequence shown here is derived from an EMBL/GenBank/DDBJ whole genome shotgun (WGS) entry which is preliminary data.</text>
</comment>
<dbReference type="OrthoDB" id="424012at2759"/>
<protein>
    <submittedName>
        <fullName evidence="2">(apollo) hypothetical protein</fullName>
    </submittedName>
</protein>